<comment type="caution">
    <text evidence="2">The sequence shown here is derived from an EMBL/GenBank/DDBJ whole genome shotgun (WGS) entry which is preliminary data.</text>
</comment>
<name>A0ABM9CM71_9BACL</name>
<organism evidence="2 3">
    <name type="scientific">Paenibacillus plantiphilus</name>
    <dbReference type="NCBI Taxonomy" id="2905650"/>
    <lineage>
        <taxon>Bacteria</taxon>
        <taxon>Bacillati</taxon>
        <taxon>Bacillota</taxon>
        <taxon>Bacilli</taxon>
        <taxon>Bacillales</taxon>
        <taxon>Paenibacillaceae</taxon>
        <taxon>Paenibacillus</taxon>
    </lineage>
</organism>
<feature type="transmembrane region" description="Helical" evidence="1">
    <location>
        <begin position="107"/>
        <end position="127"/>
    </location>
</feature>
<dbReference type="EMBL" id="CAKMMF010000027">
    <property type="protein sequence ID" value="CAH1216865.1"/>
    <property type="molecule type" value="Genomic_DNA"/>
</dbReference>
<feature type="transmembrane region" description="Helical" evidence="1">
    <location>
        <begin position="37"/>
        <end position="54"/>
    </location>
</feature>
<proteinExistence type="predicted"/>
<gene>
    <name evidence="2" type="ORF">PAECIP111893_04192</name>
</gene>
<accession>A0ABM9CM71</accession>
<dbReference type="RefSeq" id="WP_236344553.1">
    <property type="nucleotide sequence ID" value="NZ_CAKMMF010000027.1"/>
</dbReference>
<dbReference type="Proteomes" id="UP000838686">
    <property type="component" value="Unassembled WGS sequence"/>
</dbReference>
<evidence type="ECO:0000313" key="2">
    <source>
        <dbReference type="EMBL" id="CAH1216865.1"/>
    </source>
</evidence>
<feature type="transmembrane region" description="Helical" evidence="1">
    <location>
        <begin position="7"/>
        <end position="31"/>
    </location>
</feature>
<keyword evidence="1" id="KW-1133">Transmembrane helix</keyword>
<evidence type="ECO:0000313" key="3">
    <source>
        <dbReference type="Proteomes" id="UP000838686"/>
    </source>
</evidence>
<feature type="transmembrane region" description="Helical" evidence="1">
    <location>
        <begin position="66"/>
        <end position="87"/>
    </location>
</feature>
<keyword evidence="1" id="KW-0472">Membrane</keyword>
<protein>
    <submittedName>
        <fullName evidence="2">Uncharacterized protein</fullName>
    </submittedName>
</protein>
<reference evidence="2" key="1">
    <citation type="submission" date="2022-01" db="EMBL/GenBank/DDBJ databases">
        <authorList>
            <person name="Criscuolo A."/>
        </authorList>
    </citation>
    <scope>NUCLEOTIDE SEQUENCE</scope>
    <source>
        <strain evidence="2">CIP111893</strain>
    </source>
</reference>
<keyword evidence="3" id="KW-1185">Reference proteome</keyword>
<keyword evidence="1" id="KW-0812">Transmembrane</keyword>
<sequence length="136" mass="14656">MEGNKIVLPLLGALVASIIGGAIWALIGVWTESELGVIAWAIGGLTGFTVALLANKQVAVAHQVVAVIASLLGILLGKYFMFGYLLGEFEGIFNSEIFTLFTENIREFFQGMDILFIALAVITAWQLPKQLSRNNG</sequence>
<evidence type="ECO:0000256" key="1">
    <source>
        <dbReference type="SAM" id="Phobius"/>
    </source>
</evidence>